<evidence type="ECO:0000313" key="11">
    <source>
        <dbReference type="Proteomes" id="UP000713904"/>
    </source>
</evidence>
<evidence type="ECO:0000256" key="7">
    <source>
        <dbReference type="ARBA" id="ARBA00022962"/>
    </source>
</evidence>
<evidence type="ECO:0000259" key="9">
    <source>
        <dbReference type="PROSITE" id="PS51278"/>
    </source>
</evidence>
<comment type="catalytic activity">
    <reaction evidence="8">
        <text>L-aspartate + L-glutamine + ATP + H2O = L-asparagine + L-glutamate + AMP + diphosphate + H(+)</text>
        <dbReference type="Rhea" id="RHEA:12228"/>
        <dbReference type="ChEBI" id="CHEBI:15377"/>
        <dbReference type="ChEBI" id="CHEBI:15378"/>
        <dbReference type="ChEBI" id="CHEBI:29985"/>
        <dbReference type="ChEBI" id="CHEBI:29991"/>
        <dbReference type="ChEBI" id="CHEBI:30616"/>
        <dbReference type="ChEBI" id="CHEBI:33019"/>
        <dbReference type="ChEBI" id="CHEBI:58048"/>
        <dbReference type="ChEBI" id="CHEBI:58359"/>
        <dbReference type="ChEBI" id="CHEBI:456215"/>
        <dbReference type="EC" id="6.3.5.4"/>
    </reaction>
</comment>
<dbReference type="Pfam" id="PF00733">
    <property type="entry name" value="Asn_synthase"/>
    <property type="match status" value="1"/>
</dbReference>
<evidence type="ECO:0000256" key="6">
    <source>
        <dbReference type="ARBA" id="ARBA00022888"/>
    </source>
</evidence>
<dbReference type="PANTHER" id="PTHR43284">
    <property type="entry name" value="ASPARAGINE SYNTHETASE (GLUTAMINE-HYDROLYZING)"/>
    <property type="match status" value="1"/>
</dbReference>
<comment type="pathway">
    <text evidence="1">Amino-acid biosynthesis; L-asparagine biosynthesis; L-asparagine from L-aspartate (L-Gln route): step 1/1.</text>
</comment>
<dbReference type="NCBIfam" id="TIGR01536">
    <property type="entry name" value="asn_synth_AEB"/>
    <property type="match status" value="1"/>
</dbReference>
<comment type="caution">
    <text evidence="10">The sequence shown here is derived from an EMBL/GenBank/DDBJ whole genome shotgun (WGS) entry which is preliminary data.</text>
</comment>
<comment type="similarity">
    <text evidence="2">Belongs to the asparagine synthetase family.</text>
</comment>
<dbReference type="InterPro" id="IPR014729">
    <property type="entry name" value="Rossmann-like_a/b/a_fold"/>
</dbReference>
<name>A0ABR6TK46_9FIRM</name>
<feature type="domain" description="Glutamine amidotransferase type-2" evidence="9">
    <location>
        <begin position="2"/>
        <end position="216"/>
    </location>
</feature>
<dbReference type="InterPro" id="IPR029055">
    <property type="entry name" value="Ntn_hydrolases_N"/>
</dbReference>
<dbReference type="EC" id="6.3.5.4" evidence="3"/>
<evidence type="ECO:0000256" key="1">
    <source>
        <dbReference type="ARBA" id="ARBA00005187"/>
    </source>
</evidence>
<dbReference type="CDD" id="cd01991">
    <property type="entry name" value="Asn_synthase_B_C"/>
    <property type="match status" value="1"/>
</dbReference>
<proteinExistence type="inferred from homology"/>
<dbReference type="RefSeq" id="WP_185623808.1">
    <property type="nucleotide sequence ID" value="NZ_JABGBW010000002.1"/>
</dbReference>
<reference evidence="10 11" key="1">
    <citation type="submission" date="2020-05" db="EMBL/GenBank/DDBJ databases">
        <title>Draft genome of xy-202 and genomic insight in genome of the genus Peptostreptococcus.</title>
        <authorList>
            <person name="Zhang Z."/>
        </authorList>
    </citation>
    <scope>NUCLEOTIDE SEQUENCE [LARGE SCALE GENOMIC DNA]</scope>
    <source>
        <strain evidence="10 11">DSM 27025</strain>
    </source>
</reference>
<dbReference type="InterPro" id="IPR051786">
    <property type="entry name" value="ASN_synthetase/amidase"/>
</dbReference>
<evidence type="ECO:0000256" key="3">
    <source>
        <dbReference type="ARBA" id="ARBA00012737"/>
    </source>
</evidence>
<accession>A0ABR6TK46</accession>
<dbReference type="PIRSF" id="PIRSF001589">
    <property type="entry name" value="Asn_synthetase_glu-h"/>
    <property type="match status" value="1"/>
</dbReference>
<dbReference type="GO" id="GO:0004066">
    <property type="term" value="F:asparagine synthase (glutamine-hydrolyzing) activity"/>
    <property type="evidence" value="ECO:0007669"/>
    <property type="project" value="UniProtKB-EC"/>
</dbReference>
<dbReference type="SUPFAM" id="SSF56235">
    <property type="entry name" value="N-terminal nucleophile aminohydrolases (Ntn hydrolases)"/>
    <property type="match status" value="1"/>
</dbReference>
<dbReference type="PROSITE" id="PS51278">
    <property type="entry name" value="GATASE_TYPE_2"/>
    <property type="match status" value="1"/>
</dbReference>
<dbReference type="InterPro" id="IPR033738">
    <property type="entry name" value="AsnB_N"/>
</dbReference>
<sequence>MCGFIGFFDNIDNKEAVVKKMSDRIIHRGPDMDGVYIDEDAALGFRRLSILDLSDSGKQPMISEDGNKVLVFNGEIYNYQDIKDELIKKGYTFRSETDSEVLLHGYEEFGVALLDKLRGMFAFCIWDKVNKKAFGARDHFGIKPYYFYEYVSNGKNGLMIGSEIKSFLEHPCFIKEVNEKALKPYLTFQYSSQPDQTFFKGVQRLRPGHYFIYENGKMQINKYWDVNFNDRKNTLEENIQKIEDVVAESVELHKHADVPFGSFLSGGIDSSYITACLMPDKTFSIGFEQEKFDESNLAADLSKILGIENIRRTITGDDCIGKLSDIQYYMDEPQSNPSTLPLYFLSELVKDNGVIVVLSGEGADEIFGGYEWYDLDSGQKKLRSMPKLIVKAAAAIAKHLPEFHGKTTLLRAGRPVEETFIGEAFIFEENEAKDLLMPKYHNSRTVREITQPVYDMVKGKDDVTKKQLIDIKLFMEGDILQKADKMSMAHSLELRVPFLDKEVMKVGEGIGSEQKIANGTTKYVLRKAAERKLPEEWYKRKKKGFPVPIRIWFTEEKHYNFVKEYFNSDFAGEFFNKEKINKILDDHYNGVKNNARKIYTILAFLVWYKRYFIDEVSI</sequence>
<evidence type="ECO:0000256" key="8">
    <source>
        <dbReference type="ARBA" id="ARBA00048741"/>
    </source>
</evidence>
<dbReference type="Gene3D" id="3.40.50.620">
    <property type="entry name" value="HUPs"/>
    <property type="match status" value="1"/>
</dbReference>
<keyword evidence="11" id="KW-1185">Reference proteome</keyword>
<keyword evidence="7" id="KW-0315">Glutamine amidotransferase</keyword>
<keyword evidence="10" id="KW-0436">Ligase</keyword>
<keyword evidence="6" id="KW-0028">Amino-acid biosynthesis</keyword>
<dbReference type="Gene3D" id="3.60.20.10">
    <property type="entry name" value="Glutamine Phosphoribosylpyrophosphate, subunit 1, domain 1"/>
    <property type="match status" value="1"/>
</dbReference>
<evidence type="ECO:0000256" key="4">
    <source>
        <dbReference type="ARBA" id="ARBA00022741"/>
    </source>
</evidence>
<dbReference type="SUPFAM" id="SSF52402">
    <property type="entry name" value="Adenine nucleotide alpha hydrolases-like"/>
    <property type="match status" value="1"/>
</dbReference>
<dbReference type="InterPro" id="IPR001962">
    <property type="entry name" value="Asn_synthase"/>
</dbReference>
<keyword evidence="6" id="KW-0061">Asparagine biosynthesis</keyword>
<dbReference type="InterPro" id="IPR006426">
    <property type="entry name" value="Asn_synth_AEB"/>
</dbReference>
<dbReference type="PANTHER" id="PTHR43284:SF1">
    <property type="entry name" value="ASPARAGINE SYNTHETASE"/>
    <property type="match status" value="1"/>
</dbReference>
<keyword evidence="5" id="KW-0067">ATP-binding</keyword>
<gene>
    <name evidence="10" type="primary">asnB</name>
    <name evidence="10" type="ORF">HLB29_03685</name>
</gene>
<dbReference type="EMBL" id="JABGBW010000002">
    <property type="protein sequence ID" value="MBC2575781.1"/>
    <property type="molecule type" value="Genomic_DNA"/>
</dbReference>
<protein>
    <recommendedName>
        <fullName evidence="3">asparagine synthase (glutamine-hydrolyzing)</fullName>
        <ecNumber evidence="3">6.3.5.4</ecNumber>
    </recommendedName>
</protein>
<dbReference type="Pfam" id="PF13537">
    <property type="entry name" value="GATase_7"/>
    <property type="match status" value="1"/>
</dbReference>
<organism evidence="10 11">
    <name type="scientific">Peptostreptococcus canis</name>
    <dbReference type="NCBI Taxonomy" id="1159213"/>
    <lineage>
        <taxon>Bacteria</taxon>
        <taxon>Bacillati</taxon>
        <taxon>Bacillota</taxon>
        <taxon>Clostridia</taxon>
        <taxon>Peptostreptococcales</taxon>
        <taxon>Peptostreptococcaceae</taxon>
        <taxon>Peptostreptococcus</taxon>
    </lineage>
</organism>
<evidence type="ECO:0000256" key="2">
    <source>
        <dbReference type="ARBA" id="ARBA00005752"/>
    </source>
</evidence>
<dbReference type="Proteomes" id="UP000713904">
    <property type="component" value="Unassembled WGS sequence"/>
</dbReference>
<dbReference type="CDD" id="cd00712">
    <property type="entry name" value="AsnB"/>
    <property type="match status" value="1"/>
</dbReference>
<keyword evidence="4" id="KW-0547">Nucleotide-binding</keyword>
<dbReference type="InterPro" id="IPR017932">
    <property type="entry name" value="GATase_2_dom"/>
</dbReference>
<evidence type="ECO:0000256" key="5">
    <source>
        <dbReference type="ARBA" id="ARBA00022840"/>
    </source>
</evidence>
<evidence type="ECO:0000313" key="10">
    <source>
        <dbReference type="EMBL" id="MBC2575781.1"/>
    </source>
</evidence>